<evidence type="ECO:0000313" key="3">
    <source>
        <dbReference type="EMBL" id="CCI45222.1"/>
    </source>
</evidence>
<evidence type="ECO:0008006" key="5">
    <source>
        <dbReference type="Google" id="ProtNLM"/>
    </source>
</evidence>
<dbReference type="Proteomes" id="UP000053237">
    <property type="component" value="Unassembled WGS sequence"/>
</dbReference>
<organism evidence="3 4">
    <name type="scientific">Albugo candida</name>
    <dbReference type="NCBI Taxonomy" id="65357"/>
    <lineage>
        <taxon>Eukaryota</taxon>
        <taxon>Sar</taxon>
        <taxon>Stramenopiles</taxon>
        <taxon>Oomycota</taxon>
        <taxon>Peronosporomycetes</taxon>
        <taxon>Albuginales</taxon>
        <taxon>Albuginaceae</taxon>
        <taxon>Albugo</taxon>
    </lineage>
</organism>
<name>A0A024GEU5_9STRA</name>
<keyword evidence="1" id="KW-0732">Signal</keyword>
<evidence type="ECO:0000256" key="1">
    <source>
        <dbReference type="SAM" id="SignalP"/>
    </source>
</evidence>
<evidence type="ECO:0000313" key="2">
    <source>
        <dbReference type="EMBL" id="CCI11452.1"/>
    </source>
</evidence>
<dbReference type="AlphaFoldDB" id="A0A024GEU5"/>
<proteinExistence type="predicted"/>
<accession>A0A024GEU5</accession>
<dbReference type="InParanoid" id="A0A024GEU5"/>
<keyword evidence="4" id="KW-1185">Reference proteome</keyword>
<evidence type="ECO:0000313" key="4">
    <source>
        <dbReference type="Proteomes" id="UP000053237"/>
    </source>
</evidence>
<dbReference type="EMBL" id="CAIX01001051">
    <property type="protein sequence ID" value="CCI11452.1"/>
    <property type="molecule type" value="Genomic_DNA"/>
</dbReference>
<feature type="signal peptide" evidence="1">
    <location>
        <begin position="1"/>
        <end position="24"/>
    </location>
</feature>
<dbReference type="EMBL" id="CAIX01000093">
    <property type="protein sequence ID" value="CCI45222.1"/>
    <property type="molecule type" value="Genomic_DNA"/>
</dbReference>
<feature type="chain" id="PRO_5007368410" description="Secreted protein" evidence="1">
    <location>
        <begin position="25"/>
        <end position="83"/>
    </location>
</feature>
<gene>
    <name evidence="3" type="ORF">BN9_060950</name>
    <name evidence="2" type="ORF">BN9_129340</name>
</gene>
<comment type="caution">
    <text evidence="3">The sequence shown here is derived from an EMBL/GenBank/DDBJ whole genome shotgun (WGS) entry which is preliminary data.</text>
</comment>
<reference evidence="3 4" key="1">
    <citation type="submission" date="2012-05" db="EMBL/GenBank/DDBJ databases">
        <title>Recombination and specialization in a pathogen metapopulation.</title>
        <authorList>
            <person name="Gardiner A."/>
            <person name="Kemen E."/>
            <person name="Schultz-Larsen T."/>
            <person name="MacLean D."/>
            <person name="Van Oosterhout C."/>
            <person name="Jones J.D.G."/>
        </authorList>
    </citation>
    <scope>NUCLEOTIDE SEQUENCE [LARGE SCALE GENOMIC DNA]</scope>
    <source>
        <strain evidence="3 4">Ac Nc2</strain>
    </source>
</reference>
<sequence>MPDAGTIIILLMVYCLQLVQQDSARKSKGLCKWKLIATMSSQYGANRSYHCPLICNRNMHNCIVSIFVGKHDFDLQYHITFIS</sequence>
<protein>
    <recommendedName>
        <fullName evidence="5">Secreted protein</fullName>
    </recommendedName>
</protein>